<dbReference type="RefSeq" id="WP_277566610.1">
    <property type="nucleotide sequence ID" value="NZ_JAPDHZ010000003.1"/>
</dbReference>
<proteinExistence type="predicted"/>
<name>A0A9X4KIU2_9BACL</name>
<protein>
    <recommendedName>
        <fullName evidence="3">Flagellar protein</fullName>
    </recommendedName>
</protein>
<evidence type="ECO:0008006" key="3">
    <source>
        <dbReference type="Google" id="ProtNLM"/>
    </source>
</evidence>
<dbReference type="AlphaFoldDB" id="A0A9X4KIU2"/>
<keyword evidence="2" id="KW-1185">Reference proteome</keyword>
<accession>A0A9X4KIU2</accession>
<evidence type="ECO:0000313" key="2">
    <source>
        <dbReference type="Proteomes" id="UP001153387"/>
    </source>
</evidence>
<dbReference type="Proteomes" id="UP001153387">
    <property type="component" value="Unassembled WGS sequence"/>
</dbReference>
<reference evidence="1 2" key="1">
    <citation type="submission" date="2022-10" db="EMBL/GenBank/DDBJ databases">
        <title>Comparative genomic analysis of Cohnella hashimotonis sp. nov., isolated from the International Space Station.</title>
        <authorList>
            <person name="Simpson A."/>
            <person name="Venkateswaran K."/>
        </authorList>
    </citation>
    <scope>NUCLEOTIDE SEQUENCE [LARGE SCALE GENOMIC DNA]</scope>
    <source>
        <strain evidence="1 2">DSM 18997</strain>
    </source>
</reference>
<gene>
    <name evidence="1" type="ORF">OMP38_19795</name>
</gene>
<dbReference type="EMBL" id="JAPDHZ010000003">
    <property type="protein sequence ID" value="MDG0792863.1"/>
    <property type="molecule type" value="Genomic_DNA"/>
</dbReference>
<comment type="caution">
    <text evidence="1">The sequence shown here is derived from an EMBL/GenBank/DDBJ whole genome shotgun (WGS) entry which is preliminary data.</text>
</comment>
<organism evidence="1 2">
    <name type="scientific">Cohnella ginsengisoli</name>
    <dbReference type="NCBI Taxonomy" id="425004"/>
    <lineage>
        <taxon>Bacteria</taxon>
        <taxon>Bacillati</taxon>
        <taxon>Bacillota</taxon>
        <taxon>Bacilli</taxon>
        <taxon>Bacillales</taxon>
        <taxon>Paenibacillaceae</taxon>
        <taxon>Cohnella</taxon>
    </lineage>
</organism>
<sequence length="154" mass="17977">MTSELRVDHCPGCGRIYQINLRQLCAACTAAEDALMNRMEKELRANRKLTTEELAERVEERPELIRAWIRKGKLKVYDYPNLTDACDLCEAPIRKGKLCQSCSMRIQSEVAHVYEQERLMQERKRRENIFFEQAQIKKGKPRRIGACFPFLRAG</sequence>
<evidence type="ECO:0000313" key="1">
    <source>
        <dbReference type="EMBL" id="MDG0792863.1"/>
    </source>
</evidence>